<proteinExistence type="predicted"/>
<keyword evidence="2" id="KW-1185">Reference proteome</keyword>
<gene>
    <name evidence="1" type="ORF">ACFSCX_09445</name>
</gene>
<dbReference type="InterPro" id="IPR029063">
    <property type="entry name" value="SAM-dependent_MTases_sf"/>
</dbReference>
<dbReference type="Pfam" id="PF13578">
    <property type="entry name" value="Methyltransf_24"/>
    <property type="match status" value="1"/>
</dbReference>
<dbReference type="SUPFAM" id="SSF53335">
    <property type="entry name" value="S-adenosyl-L-methionine-dependent methyltransferases"/>
    <property type="match status" value="1"/>
</dbReference>
<keyword evidence="1" id="KW-0489">Methyltransferase</keyword>
<dbReference type="GO" id="GO:0032259">
    <property type="term" value="P:methylation"/>
    <property type="evidence" value="ECO:0007669"/>
    <property type="project" value="UniProtKB-KW"/>
</dbReference>
<dbReference type="EMBL" id="JBHUEM010000011">
    <property type="protein sequence ID" value="MFD1736791.1"/>
    <property type="molecule type" value="Genomic_DNA"/>
</dbReference>
<dbReference type="EC" id="2.1.1.-" evidence="1"/>
<evidence type="ECO:0000313" key="2">
    <source>
        <dbReference type="Proteomes" id="UP001597214"/>
    </source>
</evidence>
<dbReference type="RefSeq" id="WP_377927962.1">
    <property type="nucleotide sequence ID" value="NZ_JBHUEM010000011.1"/>
</dbReference>
<evidence type="ECO:0000313" key="1">
    <source>
        <dbReference type="EMBL" id="MFD1736791.1"/>
    </source>
</evidence>
<sequence>MVDINIFTHLTEQEKEKLFLLAKEVKGNVYVEIGSYLGASSCLIAHAIKDNSQSKLYCIDTWNNDGMTEGKRDTFDIFLNNIEPYRNIIKPKRGWSYEIVRNFNENIDFIFFDGDHSYNGVKKDVLDWFPKLNKNSLVVFHDIGWAEGVQQVVEENVKPLVVKDGHLPNLYWAYIRKD</sequence>
<protein>
    <submittedName>
        <fullName evidence="1">Class I SAM-dependent methyltransferase</fullName>
        <ecNumber evidence="1">2.1.1.-</ecNumber>
    </submittedName>
</protein>
<reference evidence="2" key="1">
    <citation type="journal article" date="2019" name="Int. J. Syst. Evol. Microbiol.">
        <title>The Global Catalogue of Microorganisms (GCM) 10K type strain sequencing project: providing services to taxonomists for standard genome sequencing and annotation.</title>
        <authorList>
            <consortium name="The Broad Institute Genomics Platform"/>
            <consortium name="The Broad Institute Genome Sequencing Center for Infectious Disease"/>
            <person name="Wu L."/>
            <person name="Ma J."/>
        </authorList>
    </citation>
    <scope>NUCLEOTIDE SEQUENCE [LARGE SCALE GENOMIC DNA]</scope>
    <source>
        <strain evidence="2">CCUG 49339</strain>
    </source>
</reference>
<comment type="caution">
    <text evidence="1">The sequence shown here is derived from an EMBL/GenBank/DDBJ whole genome shotgun (WGS) entry which is preliminary data.</text>
</comment>
<dbReference type="GO" id="GO:0008168">
    <property type="term" value="F:methyltransferase activity"/>
    <property type="evidence" value="ECO:0007669"/>
    <property type="project" value="UniProtKB-KW"/>
</dbReference>
<accession>A0ABW4LPK3</accession>
<dbReference type="Proteomes" id="UP001597214">
    <property type="component" value="Unassembled WGS sequence"/>
</dbReference>
<organism evidence="1 2">
    <name type="scientific">Bacillus salitolerans</name>
    <dbReference type="NCBI Taxonomy" id="1437434"/>
    <lineage>
        <taxon>Bacteria</taxon>
        <taxon>Bacillati</taxon>
        <taxon>Bacillota</taxon>
        <taxon>Bacilli</taxon>
        <taxon>Bacillales</taxon>
        <taxon>Bacillaceae</taxon>
        <taxon>Bacillus</taxon>
    </lineage>
</organism>
<name>A0ABW4LPK3_9BACI</name>
<keyword evidence="1" id="KW-0808">Transferase</keyword>
<dbReference type="Gene3D" id="3.40.50.150">
    <property type="entry name" value="Vaccinia Virus protein VP39"/>
    <property type="match status" value="1"/>
</dbReference>